<dbReference type="Proteomes" id="UP000694621">
    <property type="component" value="Unplaced"/>
</dbReference>
<dbReference type="SUPFAM" id="SSF56436">
    <property type="entry name" value="C-type lectin-like"/>
    <property type="match status" value="3"/>
</dbReference>
<dbReference type="GO" id="GO:0045202">
    <property type="term" value="C:synapse"/>
    <property type="evidence" value="ECO:0007669"/>
    <property type="project" value="TreeGrafter"/>
</dbReference>
<dbReference type="PANTHER" id="PTHR22804:SF6">
    <property type="entry name" value="VERSICAN CORE PROTEIN"/>
    <property type="match status" value="1"/>
</dbReference>
<dbReference type="SMART" id="SM00445">
    <property type="entry name" value="LINK"/>
    <property type="match status" value="2"/>
</dbReference>
<evidence type="ECO:0000256" key="12">
    <source>
        <dbReference type="PROSITE-ProRule" id="PRU00302"/>
    </source>
</evidence>
<dbReference type="SMART" id="SM00409">
    <property type="entry name" value="IG"/>
    <property type="match status" value="1"/>
</dbReference>
<evidence type="ECO:0000256" key="10">
    <source>
        <dbReference type="ARBA" id="ARBA00023180"/>
    </source>
</evidence>
<dbReference type="SUPFAM" id="SSF57535">
    <property type="entry name" value="Complement control module/SCR domain"/>
    <property type="match status" value="1"/>
</dbReference>
<keyword evidence="12" id="KW-0768">Sushi</keyword>
<organism evidence="18 19">
    <name type="scientific">Astyanax mexicanus</name>
    <name type="common">Blind cave fish</name>
    <name type="synonym">Astyanax fasciatus mexicanus</name>
    <dbReference type="NCBI Taxonomy" id="7994"/>
    <lineage>
        <taxon>Eukaryota</taxon>
        <taxon>Metazoa</taxon>
        <taxon>Chordata</taxon>
        <taxon>Craniata</taxon>
        <taxon>Vertebrata</taxon>
        <taxon>Euteleostomi</taxon>
        <taxon>Actinopterygii</taxon>
        <taxon>Neopterygii</taxon>
        <taxon>Teleostei</taxon>
        <taxon>Ostariophysi</taxon>
        <taxon>Characiformes</taxon>
        <taxon>Characoidei</taxon>
        <taxon>Acestrorhamphidae</taxon>
        <taxon>Acestrorhamphinae</taxon>
        <taxon>Astyanax</taxon>
    </lineage>
</organism>
<dbReference type="InterPro" id="IPR013783">
    <property type="entry name" value="Ig-like_fold"/>
</dbReference>
<keyword evidence="11" id="KW-0393">Immunoglobulin domain</keyword>
<evidence type="ECO:0000256" key="9">
    <source>
        <dbReference type="ARBA" id="ARBA00023157"/>
    </source>
</evidence>
<proteinExistence type="predicted"/>
<keyword evidence="3" id="KW-0272">Extracellular matrix</keyword>
<evidence type="ECO:0000256" key="1">
    <source>
        <dbReference type="ARBA" id="ARBA00004498"/>
    </source>
</evidence>
<dbReference type="SMART" id="SM00032">
    <property type="entry name" value="CCP"/>
    <property type="match status" value="1"/>
</dbReference>
<dbReference type="CDD" id="cd03517">
    <property type="entry name" value="Link_domain_CSPGs_modules_1_3"/>
    <property type="match status" value="1"/>
</dbReference>
<dbReference type="PROSITE" id="PS50963">
    <property type="entry name" value="LINK_2"/>
    <property type="match status" value="2"/>
</dbReference>
<evidence type="ECO:0000256" key="6">
    <source>
        <dbReference type="ARBA" id="ARBA00022737"/>
    </source>
</evidence>
<dbReference type="SMART" id="SM00406">
    <property type="entry name" value="IGv"/>
    <property type="match status" value="1"/>
</dbReference>
<dbReference type="GO" id="GO:0005615">
    <property type="term" value="C:extracellular space"/>
    <property type="evidence" value="ECO:0007669"/>
    <property type="project" value="TreeGrafter"/>
</dbReference>
<evidence type="ECO:0000256" key="13">
    <source>
        <dbReference type="PROSITE-ProRule" id="PRU00323"/>
    </source>
</evidence>
<dbReference type="Pfam" id="PF00193">
    <property type="entry name" value="Xlink"/>
    <property type="match status" value="2"/>
</dbReference>
<dbReference type="PRINTS" id="PR01265">
    <property type="entry name" value="LINKMODULE"/>
</dbReference>
<dbReference type="InterPro" id="IPR016186">
    <property type="entry name" value="C-type_lectin-like/link_sf"/>
</dbReference>
<dbReference type="GO" id="GO:0007417">
    <property type="term" value="P:central nervous system development"/>
    <property type="evidence" value="ECO:0007669"/>
    <property type="project" value="TreeGrafter"/>
</dbReference>
<dbReference type="Gene3D" id="2.60.40.10">
    <property type="entry name" value="Immunoglobulins"/>
    <property type="match status" value="1"/>
</dbReference>
<evidence type="ECO:0000313" key="19">
    <source>
        <dbReference type="Proteomes" id="UP000694621"/>
    </source>
</evidence>
<feature type="disulfide bond" evidence="13">
    <location>
        <begin position="192"/>
        <end position="213"/>
    </location>
</feature>
<evidence type="ECO:0000256" key="8">
    <source>
        <dbReference type="ARBA" id="ARBA00022974"/>
    </source>
</evidence>
<dbReference type="AlphaFoldDB" id="A0A8B9J7S5"/>
<feature type="domain" description="Link" evidence="17">
    <location>
        <begin position="146"/>
        <end position="241"/>
    </location>
</feature>
<feature type="disulfide bond" evidence="12">
    <location>
        <begin position="439"/>
        <end position="466"/>
    </location>
</feature>
<keyword evidence="9 12" id="KW-1015">Disulfide bond</keyword>
<protein>
    <recommendedName>
        <fullName evidence="20">Versican b</fullName>
    </recommendedName>
</protein>
<dbReference type="GO" id="GO:0001501">
    <property type="term" value="P:skeletal system development"/>
    <property type="evidence" value="ECO:0007669"/>
    <property type="project" value="TreeGrafter"/>
</dbReference>
<dbReference type="InterPro" id="IPR018378">
    <property type="entry name" value="C-type_lectin_CS"/>
</dbReference>
<comment type="subcellular location">
    <subcellularLocation>
        <location evidence="1">Secreted</location>
        <location evidence="1">Extracellular space</location>
        <location evidence="1">Extracellular matrix</location>
    </subcellularLocation>
</comment>
<dbReference type="FunFam" id="3.10.100.10:FF:000011">
    <property type="entry name" value="Aggrecan core protein"/>
    <property type="match status" value="1"/>
</dbReference>
<evidence type="ECO:0008006" key="20">
    <source>
        <dbReference type="Google" id="ProtNLM"/>
    </source>
</evidence>
<dbReference type="PROSITE" id="PS01241">
    <property type="entry name" value="LINK_1"/>
    <property type="match status" value="2"/>
</dbReference>
<dbReference type="InterPro" id="IPR003599">
    <property type="entry name" value="Ig_sub"/>
</dbReference>
<evidence type="ECO:0000256" key="14">
    <source>
        <dbReference type="SAM" id="SignalP"/>
    </source>
</evidence>
<dbReference type="Gene3D" id="2.10.70.10">
    <property type="entry name" value="Complement Module, domain 1"/>
    <property type="match status" value="1"/>
</dbReference>
<feature type="disulfide bond" evidence="12">
    <location>
        <begin position="410"/>
        <end position="453"/>
    </location>
</feature>
<dbReference type="InterPro" id="IPR036179">
    <property type="entry name" value="Ig-like_dom_sf"/>
</dbReference>
<dbReference type="PROSITE" id="PS50835">
    <property type="entry name" value="IG_LIKE"/>
    <property type="match status" value="1"/>
</dbReference>
<keyword evidence="2" id="KW-0964">Secreted</keyword>
<feature type="chain" id="PRO_5034200004" description="Versican b" evidence="14">
    <location>
        <begin position="22"/>
        <end position="494"/>
    </location>
</feature>
<evidence type="ECO:0000259" key="17">
    <source>
        <dbReference type="PROSITE" id="PS50963"/>
    </source>
</evidence>
<dbReference type="Pfam" id="PF00084">
    <property type="entry name" value="Sushi"/>
    <property type="match status" value="1"/>
</dbReference>
<dbReference type="InterPro" id="IPR013106">
    <property type="entry name" value="Ig_V-set"/>
</dbReference>
<name>A0A8B9J7S5_ASTMX</name>
<reference evidence="18" key="1">
    <citation type="submission" date="2025-08" db="UniProtKB">
        <authorList>
            <consortium name="Ensembl"/>
        </authorList>
    </citation>
    <scope>IDENTIFICATION</scope>
</reference>
<comment type="caution">
    <text evidence="13">Lacks conserved residue(s) required for the propagation of feature annotation.</text>
</comment>
<evidence type="ECO:0000256" key="11">
    <source>
        <dbReference type="ARBA" id="ARBA00023319"/>
    </source>
</evidence>
<feature type="domain" description="Sushi" evidence="16">
    <location>
        <begin position="408"/>
        <end position="468"/>
    </location>
</feature>
<evidence type="ECO:0000259" key="16">
    <source>
        <dbReference type="PROSITE" id="PS50923"/>
    </source>
</evidence>
<dbReference type="CDD" id="cd00033">
    <property type="entry name" value="CCP"/>
    <property type="match status" value="1"/>
</dbReference>
<dbReference type="InterPro" id="IPR000538">
    <property type="entry name" value="Link_dom"/>
</dbReference>
<dbReference type="GO" id="GO:0005540">
    <property type="term" value="F:hyaluronic acid binding"/>
    <property type="evidence" value="ECO:0007669"/>
    <property type="project" value="InterPro"/>
</dbReference>
<dbReference type="GO" id="GO:0002052">
    <property type="term" value="P:positive regulation of neuroblast proliferation"/>
    <property type="evidence" value="ECO:0007669"/>
    <property type="project" value="TreeGrafter"/>
</dbReference>
<dbReference type="InterPro" id="IPR050691">
    <property type="entry name" value="Hyaluronan_bind_Proteoglycan"/>
</dbReference>
<dbReference type="SUPFAM" id="SSF48726">
    <property type="entry name" value="Immunoglobulin"/>
    <property type="match status" value="1"/>
</dbReference>
<dbReference type="GO" id="GO:0072534">
    <property type="term" value="C:perineuronal net"/>
    <property type="evidence" value="ECO:0007669"/>
    <property type="project" value="TreeGrafter"/>
</dbReference>
<keyword evidence="8" id="KW-0654">Proteoglycan</keyword>
<keyword evidence="4" id="KW-0245">EGF-like domain</keyword>
<evidence type="ECO:0000256" key="4">
    <source>
        <dbReference type="ARBA" id="ARBA00022536"/>
    </source>
</evidence>
<evidence type="ECO:0000256" key="5">
    <source>
        <dbReference type="ARBA" id="ARBA00022729"/>
    </source>
</evidence>
<evidence type="ECO:0000256" key="3">
    <source>
        <dbReference type="ARBA" id="ARBA00022530"/>
    </source>
</evidence>
<dbReference type="Ensembl" id="ENSAMXT00005009088.1">
    <property type="protein sequence ID" value="ENSAMXP00005008098.1"/>
    <property type="gene ID" value="ENSAMXG00005004756.1"/>
</dbReference>
<dbReference type="PROSITE" id="PS50923">
    <property type="entry name" value="SUSHI"/>
    <property type="match status" value="1"/>
</dbReference>
<dbReference type="FunFam" id="2.10.70.10:FF:000003">
    <property type="entry name" value="Versican core protein"/>
    <property type="match status" value="1"/>
</dbReference>
<feature type="domain" description="Link" evidence="17">
    <location>
        <begin position="243"/>
        <end position="342"/>
    </location>
</feature>
<evidence type="ECO:0000313" key="18">
    <source>
        <dbReference type="Ensembl" id="ENSAMXP00005008098.1"/>
    </source>
</evidence>
<feature type="domain" description="Ig-like" evidence="15">
    <location>
        <begin position="21"/>
        <end position="144"/>
    </location>
</feature>
<keyword evidence="6" id="KW-0677">Repeat</keyword>
<evidence type="ECO:0000256" key="2">
    <source>
        <dbReference type="ARBA" id="ARBA00022525"/>
    </source>
</evidence>
<feature type="disulfide bond" evidence="13">
    <location>
        <begin position="289"/>
        <end position="310"/>
    </location>
</feature>
<sequence>MRRIFWLLSVCGALTQQGSSPQAVRTGPGSATVRGSLAQTAVLPCYFSTRSEPEPSSPGPVDSLRIKWTKLDGGTELTVLVSQNGLIKTGPEFRGRVSVPKRAEERGHASLTVTGLRASDAGLYRCEVLRGLEDFQISVPLRVSGVVFHYRTNTSRYNLDFEGAGRACRDVGATIATADQLTAAFEDGFDQCDAGWLADQTVRYPITRPRDGCHGDKMGKPGVRTYGLRNPTETYDVYCYVDKLEGEVFYGSRAGLTLQEAVGVCERLGAVLASPGQLFAAWRAGLDGCDFGWLSDGSARYPVSVPRVQCGRGQLGVRTRYLFINQTGFPVPSERLGAFCFKGFVYPSLPEEPKNIFYYILKEKHFFTKQIFFSTGEDCVVMIWHEGGQWNDVPCNYHLTFTCKKGTVSCSRPPVVKDAHIFGRIKSRYEINALVRYHCKDGFIQRHLPTIRCRADGSWDTPLITCMKPSTFQKTYPGYYHPNNSSSSRGRYSE</sequence>
<dbReference type="Pfam" id="PF07686">
    <property type="entry name" value="V-set"/>
    <property type="match status" value="1"/>
</dbReference>
<keyword evidence="10" id="KW-0325">Glycoprotein</keyword>
<dbReference type="InterPro" id="IPR016187">
    <property type="entry name" value="CTDL_fold"/>
</dbReference>
<dbReference type="InterPro" id="IPR000436">
    <property type="entry name" value="Sushi_SCR_CCP_dom"/>
</dbReference>
<dbReference type="GO" id="GO:0010001">
    <property type="term" value="P:glial cell differentiation"/>
    <property type="evidence" value="ECO:0007669"/>
    <property type="project" value="TreeGrafter"/>
</dbReference>
<keyword evidence="5 14" id="KW-0732">Signal</keyword>
<feature type="signal peptide" evidence="14">
    <location>
        <begin position="1"/>
        <end position="21"/>
    </location>
</feature>
<accession>A0A8B9J7S5</accession>
<evidence type="ECO:0000256" key="7">
    <source>
        <dbReference type="ARBA" id="ARBA00022837"/>
    </source>
</evidence>
<dbReference type="InterPro" id="IPR035976">
    <property type="entry name" value="Sushi/SCR/CCP_sf"/>
</dbReference>
<dbReference type="FunFam" id="3.10.100.10:FF:000002">
    <property type="entry name" value="Hyaluronan proteoglycan link protein 1"/>
    <property type="match status" value="1"/>
</dbReference>
<dbReference type="PANTHER" id="PTHR22804">
    <property type="entry name" value="AGGRECAN/VERSICAN PROTEOGLYCAN"/>
    <property type="match status" value="1"/>
</dbReference>
<keyword evidence="7" id="KW-0106">Calcium</keyword>
<evidence type="ECO:0000259" key="15">
    <source>
        <dbReference type="PROSITE" id="PS50835"/>
    </source>
</evidence>
<dbReference type="GO" id="GO:0007155">
    <property type="term" value="P:cell adhesion"/>
    <property type="evidence" value="ECO:0007669"/>
    <property type="project" value="InterPro"/>
</dbReference>
<dbReference type="Gene3D" id="3.10.100.10">
    <property type="entry name" value="Mannose-Binding Protein A, subunit A"/>
    <property type="match status" value="3"/>
</dbReference>
<dbReference type="PROSITE" id="PS00615">
    <property type="entry name" value="C_TYPE_LECTIN_1"/>
    <property type="match status" value="1"/>
</dbReference>
<dbReference type="InterPro" id="IPR007110">
    <property type="entry name" value="Ig-like_dom"/>
</dbReference>